<dbReference type="SMART" id="SM00176">
    <property type="entry name" value="RAN"/>
    <property type="match status" value="1"/>
</dbReference>
<dbReference type="GO" id="GO:0003924">
    <property type="term" value="F:GTPase activity"/>
    <property type="evidence" value="ECO:0007669"/>
    <property type="project" value="InterPro"/>
</dbReference>
<evidence type="ECO:0000256" key="2">
    <source>
        <dbReference type="ARBA" id="ARBA00022741"/>
    </source>
</evidence>
<sequence length="314" mass="34607">MDQFDTYSKASTFSSFTPINNNNERSSATTYGEGYVYTGPLTAQQYEAQTRSTLEMSKSIGQQGGDGQNLASTSSSSSINNISLSSSPSIEIVNTTNNNTNQYQFKVMLLGDSGVGKTCLLVRFKDGTFLAGSFIATVGIDFRNKLVTLGDKKIKLQIFDTAGQERFRSVTHSYYRDANALLLLYDVTSYSSFENISAWLSEIKEFAHDGVVIMLIGNKIDKSQRVVSREAGERLARDYEVSFLETSAKTGQNVELAFMATAQALLDKELSRKTPHSGHSTLNDIVRMSGMSLNNTRDNYNNMANNAKTNGWCC</sequence>
<evidence type="ECO:0000313" key="4">
    <source>
        <dbReference type="EMBL" id="CAF0935527.1"/>
    </source>
</evidence>
<comment type="similarity">
    <text evidence="1">Belongs to the small GTPase superfamily. Rab family.</text>
</comment>
<dbReference type="AlphaFoldDB" id="A0A815DYS5"/>
<dbReference type="Pfam" id="PF00071">
    <property type="entry name" value="Ras"/>
    <property type="match status" value="1"/>
</dbReference>
<dbReference type="SUPFAM" id="SSF52540">
    <property type="entry name" value="P-loop containing nucleoside triphosphate hydrolases"/>
    <property type="match status" value="1"/>
</dbReference>
<dbReference type="EMBL" id="CAJNOI010000047">
    <property type="protein sequence ID" value="CAF0935527.1"/>
    <property type="molecule type" value="Genomic_DNA"/>
</dbReference>
<dbReference type="EMBL" id="CAJNOM010000068">
    <property type="protein sequence ID" value="CAF0972356.1"/>
    <property type="molecule type" value="Genomic_DNA"/>
</dbReference>
<dbReference type="PROSITE" id="PS51420">
    <property type="entry name" value="RHO"/>
    <property type="match status" value="1"/>
</dbReference>
<dbReference type="OrthoDB" id="10024846at2759"/>
<name>A0A815DYS5_9BILA</name>
<proteinExistence type="inferred from homology"/>
<evidence type="ECO:0000313" key="6">
    <source>
        <dbReference type="EMBL" id="CAF0972356.1"/>
    </source>
</evidence>
<gene>
    <name evidence="4" type="ORF">BJG266_LOCUS12343</name>
    <name evidence="7" type="ORF">BJG266_LOCUS32491</name>
    <name evidence="5" type="ORF">QVE165_LOCUS13345</name>
    <name evidence="6" type="ORF">QVE165_LOCUS13405</name>
    <name evidence="3" type="ORF">QVE165_LOCUS2843</name>
</gene>
<evidence type="ECO:0000256" key="1">
    <source>
        <dbReference type="ARBA" id="ARBA00006270"/>
    </source>
</evidence>
<dbReference type="InterPro" id="IPR001806">
    <property type="entry name" value="Small_GTPase"/>
</dbReference>
<keyword evidence="2" id="KW-0547">Nucleotide-binding</keyword>
<dbReference type="GO" id="GO:0005525">
    <property type="term" value="F:GTP binding"/>
    <property type="evidence" value="ECO:0007669"/>
    <property type="project" value="InterPro"/>
</dbReference>
<dbReference type="InterPro" id="IPR027417">
    <property type="entry name" value="P-loop_NTPase"/>
</dbReference>
<dbReference type="SMART" id="SM00174">
    <property type="entry name" value="RHO"/>
    <property type="match status" value="1"/>
</dbReference>
<evidence type="ECO:0000313" key="5">
    <source>
        <dbReference type="EMBL" id="CAF0971156.1"/>
    </source>
</evidence>
<dbReference type="PRINTS" id="PR00449">
    <property type="entry name" value="RASTRNSFRMNG"/>
</dbReference>
<evidence type="ECO:0000313" key="8">
    <source>
        <dbReference type="Proteomes" id="UP000663832"/>
    </source>
</evidence>
<dbReference type="InterPro" id="IPR005225">
    <property type="entry name" value="Small_GTP-bd"/>
</dbReference>
<dbReference type="PROSITE" id="PS51419">
    <property type="entry name" value="RAB"/>
    <property type="match status" value="1"/>
</dbReference>
<dbReference type="SMART" id="SM00175">
    <property type="entry name" value="RAB"/>
    <property type="match status" value="1"/>
</dbReference>
<evidence type="ECO:0000313" key="3">
    <source>
        <dbReference type="EMBL" id="CAF0775247.1"/>
    </source>
</evidence>
<protein>
    <submittedName>
        <fullName evidence="7">Uncharacterized protein</fullName>
    </submittedName>
</protein>
<dbReference type="FunFam" id="3.40.50.300:FF:002020">
    <property type="entry name" value="Ras-related protein Rab-37"/>
    <property type="match status" value="1"/>
</dbReference>
<comment type="caution">
    <text evidence="7">The sequence shown here is derived from an EMBL/GenBank/DDBJ whole genome shotgun (WGS) entry which is preliminary data.</text>
</comment>
<evidence type="ECO:0000313" key="9">
    <source>
        <dbReference type="Proteomes" id="UP000663877"/>
    </source>
</evidence>
<dbReference type="Proteomes" id="UP000663877">
    <property type="component" value="Unassembled WGS sequence"/>
</dbReference>
<organism evidence="7 9">
    <name type="scientific">Adineta steineri</name>
    <dbReference type="NCBI Taxonomy" id="433720"/>
    <lineage>
        <taxon>Eukaryota</taxon>
        <taxon>Metazoa</taxon>
        <taxon>Spiralia</taxon>
        <taxon>Gnathifera</taxon>
        <taxon>Rotifera</taxon>
        <taxon>Eurotatoria</taxon>
        <taxon>Bdelloidea</taxon>
        <taxon>Adinetida</taxon>
        <taxon>Adinetidae</taxon>
        <taxon>Adineta</taxon>
    </lineage>
</organism>
<dbReference type="SMART" id="SM00173">
    <property type="entry name" value="RAS"/>
    <property type="match status" value="1"/>
</dbReference>
<evidence type="ECO:0000313" key="7">
    <source>
        <dbReference type="EMBL" id="CAF1304975.1"/>
    </source>
</evidence>
<dbReference type="EMBL" id="CAJNOM010000009">
    <property type="protein sequence ID" value="CAF0775247.1"/>
    <property type="molecule type" value="Genomic_DNA"/>
</dbReference>
<dbReference type="PROSITE" id="PS51421">
    <property type="entry name" value="RAS"/>
    <property type="match status" value="1"/>
</dbReference>
<accession>A0A815DYS5</accession>
<dbReference type="EMBL" id="CAJNOI010000550">
    <property type="protein sequence ID" value="CAF1304975.1"/>
    <property type="molecule type" value="Genomic_DNA"/>
</dbReference>
<dbReference type="Proteomes" id="UP000663832">
    <property type="component" value="Unassembled WGS sequence"/>
</dbReference>
<reference evidence="7" key="1">
    <citation type="submission" date="2021-02" db="EMBL/GenBank/DDBJ databases">
        <authorList>
            <person name="Nowell W R."/>
        </authorList>
    </citation>
    <scope>NUCLEOTIDE SEQUENCE</scope>
</reference>
<dbReference type="Gene3D" id="3.40.50.300">
    <property type="entry name" value="P-loop containing nucleotide triphosphate hydrolases"/>
    <property type="match status" value="1"/>
</dbReference>
<dbReference type="NCBIfam" id="TIGR00231">
    <property type="entry name" value="small_GTP"/>
    <property type="match status" value="1"/>
</dbReference>
<dbReference type="EMBL" id="CAJNOM010000068">
    <property type="protein sequence ID" value="CAF0971156.1"/>
    <property type="molecule type" value="Genomic_DNA"/>
</dbReference>
<keyword evidence="8" id="KW-1185">Reference proteome</keyword>
<dbReference type="PANTHER" id="PTHR47978">
    <property type="match status" value="1"/>
</dbReference>